<dbReference type="VEuPathDB" id="TrichDB:TVAG_044660"/>
<feature type="region of interest" description="Disordered" evidence="2">
    <location>
        <begin position="483"/>
        <end position="511"/>
    </location>
</feature>
<feature type="compositionally biased region" description="Basic and acidic residues" evidence="2">
    <location>
        <begin position="173"/>
        <end position="184"/>
    </location>
</feature>
<feature type="region of interest" description="Disordered" evidence="2">
    <location>
        <begin position="529"/>
        <end position="564"/>
    </location>
</feature>
<reference evidence="3" key="2">
    <citation type="journal article" date="2007" name="Science">
        <title>Draft genome sequence of the sexually transmitted pathogen Trichomonas vaginalis.</title>
        <authorList>
            <person name="Carlton J.M."/>
            <person name="Hirt R.P."/>
            <person name="Silva J.C."/>
            <person name="Delcher A.L."/>
            <person name="Schatz M."/>
            <person name="Zhao Q."/>
            <person name="Wortman J.R."/>
            <person name="Bidwell S.L."/>
            <person name="Alsmark U.C.M."/>
            <person name="Besteiro S."/>
            <person name="Sicheritz-Ponten T."/>
            <person name="Noel C.J."/>
            <person name="Dacks J.B."/>
            <person name="Foster P.G."/>
            <person name="Simillion C."/>
            <person name="Van de Peer Y."/>
            <person name="Miranda-Saavedra D."/>
            <person name="Barton G.J."/>
            <person name="Westrop G.D."/>
            <person name="Mueller S."/>
            <person name="Dessi D."/>
            <person name="Fiori P.L."/>
            <person name="Ren Q."/>
            <person name="Paulsen I."/>
            <person name="Zhang H."/>
            <person name="Bastida-Corcuera F.D."/>
            <person name="Simoes-Barbosa A."/>
            <person name="Brown M.T."/>
            <person name="Hayes R.D."/>
            <person name="Mukherjee M."/>
            <person name="Okumura C.Y."/>
            <person name="Schneider R."/>
            <person name="Smith A.J."/>
            <person name="Vanacova S."/>
            <person name="Villalvazo M."/>
            <person name="Haas B.J."/>
            <person name="Pertea M."/>
            <person name="Feldblyum T.V."/>
            <person name="Utterback T.R."/>
            <person name="Shu C.L."/>
            <person name="Osoegawa K."/>
            <person name="de Jong P.J."/>
            <person name="Hrdy I."/>
            <person name="Horvathova L."/>
            <person name="Zubacova Z."/>
            <person name="Dolezal P."/>
            <person name="Malik S.B."/>
            <person name="Logsdon J.M. Jr."/>
            <person name="Henze K."/>
            <person name="Gupta A."/>
            <person name="Wang C.C."/>
            <person name="Dunne R.L."/>
            <person name="Upcroft J.A."/>
            <person name="Upcroft P."/>
            <person name="White O."/>
            <person name="Salzberg S.L."/>
            <person name="Tang P."/>
            <person name="Chiu C.-H."/>
            <person name="Lee Y.-S."/>
            <person name="Embley T.M."/>
            <person name="Coombs G.H."/>
            <person name="Mottram J.C."/>
            <person name="Tachezy J."/>
            <person name="Fraser-Liggett C.M."/>
            <person name="Johnson P.J."/>
        </authorList>
    </citation>
    <scope>NUCLEOTIDE SEQUENCE [LARGE SCALE GENOMIC DNA]</scope>
    <source>
        <strain evidence="3">G3</strain>
    </source>
</reference>
<feature type="region of interest" description="Disordered" evidence="2">
    <location>
        <begin position="15"/>
        <end position="232"/>
    </location>
</feature>
<dbReference type="InParanoid" id="A2EY37"/>
<accession>A2EY37</accession>
<dbReference type="SMR" id="A2EY37"/>
<name>A2EY37_TRIV3</name>
<dbReference type="EMBL" id="DS113536">
    <property type="protein sequence ID" value="EAY02447.1"/>
    <property type="molecule type" value="Genomic_DNA"/>
</dbReference>
<feature type="compositionally biased region" description="Polar residues" evidence="2">
    <location>
        <begin position="163"/>
        <end position="172"/>
    </location>
</feature>
<dbReference type="Proteomes" id="UP000001542">
    <property type="component" value="Unassembled WGS sequence"/>
</dbReference>
<evidence type="ECO:0000313" key="4">
    <source>
        <dbReference type="Proteomes" id="UP000001542"/>
    </source>
</evidence>
<reference evidence="3" key="1">
    <citation type="submission" date="2006-10" db="EMBL/GenBank/DDBJ databases">
        <authorList>
            <person name="Amadeo P."/>
            <person name="Zhao Q."/>
            <person name="Wortman J."/>
            <person name="Fraser-Liggett C."/>
            <person name="Carlton J."/>
        </authorList>
    </citation>
    <scope>NUCLEOTIDE SEQUENCE</scope>
    <source>
        <strain evidence="3">G3</strain>
    </source>
</reference>
<organism evidence="3 4">
    <name type="scientific">Trichomonas vaginalis (strain ATCC PRA-98 / G3)</name>
    <dbReference type="NCBI Taxonomy" id="412133"/>
    <lineage>
        <taxon>Eukaryota</taxon>
        <taxon>Metamonada</taxon>
        <taxon>Parabasalia</taxon>
        <taxon>Trichomonadida</taxon>
        <taxon>Trichomonadidae</taxon>
        <taxon>Trichomonas</taxon>
    </lineage>
</organism>
<evidence type="ECO:0000256" key="1">
    <source>
        <dbReference type="SAM" id="Coils"/>
    </source>
</evidence>
<feature type="compositionally biased region" description="Basic and acidic residues" evidence="2">
    <location>
        <begin position="58"/>
        <end position="72"/>
    </location>
</feature>
<feature type="compositionally biased region" description="Basic and acidic residues" evidence="2">
    <location>
        <begin position="19"/>
        <end position="36"/>
    </location>
</feature>
<dbReference type="VEuPathDB" id="TrichDB:TVAGG3_0300570"/>
<feature type="compositionally biased region" description="Polar residues" evidence="2">
    <location>
        <begin position="189"/>
        <end position="214"/>
    </location>
</feature>
<dbReference type="RefSeq" id="XP_001330687.1">
    <property type="nucleotide sequence ID" value="XM_001330651.1"/>
</dbReference>
<protein>
    <submittedName>
        <fullName evidence="3">Uncharacterized protein</fullName>
    </submittedName>
</protein>
<dbReference type="PANTHER" id="PTHR47026:SF2">
    <property type="entry name" value="FLAGELLAR ASSOCIATED PROTEIN"/>
    <property type="match status" value="1"/>
</dbReference>
<proteinExistence type="predicted"/>
<sequence length="564" mass="63995">MSDEIGVNRLSILLNSTADKSDGDAHGTEEANKDENQTESTINKAKLSELLGGNLADNKPEQENKPAEENKDSTPNQDNADTKLSESIGEKLVIQFPKEDQNAQQNNQSSESGEQKQQNKNPEENKAENTDKKDSETTDAETKLSPVIKEKLNMNGEKEQTLTEESNQSAEKSANENEDQKPEEDFAQEPNNNTESAGAQTDDYTTGRSNATQASHKKSSRPLEIPPNLKPYVTDPPDSLVYKTLTGIIPLNLEQEEYTNLLTNLSRYVDVCIDNDLIGEAVYVQGLANELRADKASRNPKTKATYDEIDQKIKETKSALDQVNEHWDKQIEAVKEDTNTRLQLLNEKYLQALDQLDQQWSAPDKSQQYQKPSAELLNMRNMLAKMVKSRKLDHVDAISAQIEAREKEETEAMQKRMQDDYDVADKKLTKTYQVEQAMIINYSEKTISDIEHTKQRQLNQYIKRLEILEREKSELLSKNKDLDIKEDENKTHTAQPSAREKSSRRTTKMFSEQKLPDFVATAKLKAPTFVPKKRDRSKSLSNVPMITKPKTHKSNPMSRLYDGV</sequence>
<dbReference type="AlphaFoldDB" id="A2EY37"/>
<keyword evidence="4" id="KW-1185">Reference proteome</keyword>
<feature type="coiled-coil region" evidence="1">
    <location>
        <begin position="306"/>
        <end position="359"/>
    </location>
</feature>
<feature type="compositionally biased region" description="Low complexity" evidence="2">
    <location>
        <begin position="102"/>
        <end position="119"/>
    </location>
</feature>
<feature type="compositionally biased region" description="Basic and acidic residues" evidence="2">
    <location>
        <begin position="121"/>
        <end position="161"/>
    </location>
</feature>
<evidence type="ECO:0000313" key="3">
    <source>
        <dbReference type="EMBL" id="EAY02447.1"/>
    </source>
</evidence>
<dbReference type="KEGG" id="tva:4760287"/>
<keyword evidence="1" id="KW-0175">Coiled coil</keyword>
<gene>
    <name evidence="3" type="ORF">TVAG_044660</name>
</gene>
<dbReference type="PANTHER" id="PTHR47026">
    <property type="entry name" value="PIGMENTOSA GTPASE REGULATOR-LIKE PROTEIN, PUTATIVE-RELATED"/>
    <property type="match status" value="1"/>
</dbReference>
<evidence type="ECO:0000256" key="2">
    <source>
        <dbReference type="SAM" id="MobiDB-lite"/>
    </source>
</evidence>